<dbReference type="HOGENOM" id="CLU_3280428_0_0_1"/>
<dbReference type="InParanoid" id="K4A3W7"/>
<feature type="signal peptide" evidence="1">
    <location>
        <begin position="1"/>
        <end position="22"/>
    </location>
</feature>
<feature type="chain" id="PRO_5010128465" evidence="1">
    <location>
        <begin position="23"/>
        <end position="41"/>
    </location>
</feature>
<evidence type="ECO:0000256" key="1">
    <source>
        <dbReference type="SAM" id="SignalP"/>
    </source>
</evidence>
<reference evidence="3" key="1">
    <citation type="journal article" date="2012" name="Nat. Biotechnol.">
        <title>Reference genome sequence of the model plant Setaria.</title>
        <authorList>
            <person name="Bennetzen J.L."/>
            <person name="Schmutz J."/>
            <person name="Wang H."/>
            <person name="Percifield R."/>
            <person name="Hawkins J."/>
            <person name="Pontaroli A.C."/>
            <person name="Estep M."/>
            <person name="Feng L."/>
            <person name="Vaughn J.N."/>
            <person name="Grimwood J."/>
            <person name="Jenkins J."/>
            <person name="Barry K."/>
            <person name="Lindquist E."/>
            <person name="Hellsten U."/>
            <person name="Deshpande S."/>
            <person name="Wang X."/>
            <person name="Wu X."/>
            <person name="Mitros T."/>
            <person name="Triplett J."/>
            <person name="Yang X."/>
            <person name="Ye C.Y."/>
            <person name="Mauro-Herrera M."/>
            <person name="Wang L."/>
            <person name="Li P."/>
            <person name="Sharma M."/>
            <person name="Sharma R."/>
            <person name="Ronald P.C."/>
            <person name="Panaud O."/>
            <person name="Kellogg E.A."/>
            <person name="Brutnell T.P."/>
            <person name="Doust A.N."/>
            <person name="Tuskan G.A."/>
            <person name="Rokhsar D."/>
            <person name="Devos K.M."/>
        </authorList>
    </citation>
    <scope>NUCLEOTIDE SEQUENCE [LARGE SCALE GENOMIC DNA]</scope>
    <source>
        <strain evidence="3">cv. Yugu1</strain>
    </source>
</reference>
<accession>K4A3W7</accession>
<proteinExistence type="predicted"/>
<dbReference type="EnsemblPlants" id="KQL22556">
    <property type="protein sequence ID" value="KQL22556"/>
    <property type="gene ID" value="SETIT_033570mg"/>
</dbReference>
<sequence>MTTQKLKAALLVHGTFVKLCLLLEENRPNNNTSGIWSTGSI</sequence>
<dbReference type="Gramene" id="KQL22556">
    <property type="protein sequence ID" value="KQL22556"/>
    <property type="gene ID" value="SETIT_033570mg"/>
</dbReference>
<evidence type="ECO:0000313" key="3">
    <source>
        <dbReference type="Proteomes" id="UP000004995"/>
    </source>
</evidence>
<reference evidence="2" key="2">
    <citation type="submission" date="2018-08" db="UniProtKB">
        <authorList>
            <consortium name="EnsemblPlants"/>
        </authorList>
    </citation>
    <scope>IDENTIFICATION</scope>
    <source>
        <strain evidence="2">Yugu1</strain>
    </source>
</reference>
<dbReference type="AlphaFoldDB" id="K4A3W7"/>
<name>K4A3W7_SETIT</name>
<dbReference type="EMBL" id="AGNK02000691">
    <property type="status" value="NOT_ANNOTATED_CDS"/>
    <property type="molecule type" value="Genomic_DNA"/>
</dbReference>
<keyword evidence="1" id="KW-0732">Signal</keyword>
<dbReference type="Proteomes" id="UP000004995">
    <property type="component" value="Unassembled WGS sequence"/>
</dbReference>
<keyword evidence="3" id="KW-1185">Reference proteome</keyword>
<organism evidence="2 3">
    <name type="scientific">Setaria italica</name>
    <name type="common">Foxtail millet</name>
    <name type="synonym">Panicum italicum</name>
    <dbReference type="NCBI Taxonomy" id="4555"/>
    <lineage>
        <taxon>Eukaryota</taxon>
        <taxon>Viridiplantae</taxon>
        <taxon>Streptophyta</taxon>
        <taxon>Embryophyta</taxon>
        <taxon>Tracheophyta</taxon>
        <taxon>Spermatophyta</taxon>
        <taxon>Magnoliopsida</taxon>
        <taxon>Liliopsida</taxon>
        <taxon>Poales</taxon>
        <taxon>Poaceae</taxon>
        <taxon>PACMAD clade</taxon>
        <taxon>Panicoideae</taxon>
        <taxon>Panicodae</taxon>
        <taxon>Paniceae</taxon>
        <taxon>Cenchrinae</taxon>
        <taxon>Setaria</taxon>
    </lineage>
</organism>
<protein>
    <submittedName>
        <fullName evidence="2">Uncharacterized protein</fullName>
    </submittedName>
</protein>
<evidence type="ECO:0000313" key="2">
    <source>
        <dbReference type="EnsemblPlants" id="KQL22556"/>
    </source>
</evidence>